<dbReference type="GO" id="GO:0000055">
    <property type="term" value="P:ribosomal large subunit export from nucleus"/>
    <property type="evidence" value="ECO:0007669"/>
    <property type="project" value="EnsemblFungi"/>
</dbReference>
<dbReference type="Pfam" id="PF11715">
    <property type="entry name" value="Beta-prop_Nup120_160"/>
    <property type="match status" value="1"/>
</dbReference>
<dbReference type="Pfam" id="PF22114">
    <property type="entry name" value="NUP120_helical_2"/>
    <property type="match status" value="1"/>
</dbReference>
<dbReference type="GO" id="GO:0017056">
    <property type="term" value="F:structural constituent of nuclear pore"/>
    <property type="evidence" value="ECO:0007669"/>
    <property type="project" value="EnsemblFungi"/>
</dbReference>
<evidence type="ECO:0000259" key="4">
    <source>
        <dbReference type="Pfam" id="PF11715"/>
    </source>
</evidence>
<gene>
    <name evidence="7" type="ORF">LALA0_S09e05688g</name>
</gene>
<evidence type="ECO:0000259" key="6">
    <source>
        <dbReference type="Pfam" id="PF23300"/>
    </source>
</evidence>
<dbReference type="Proteomes" id="UP000054304">
    <property type="component" value="Unassembled WGS sequence"/>
</dbReference>
<sequence>MTTFIPSLCKVDADLQDFKSLTRPGSVVDLYLKEKSKSSNLESALCDYSNTLQLSGGDYICYQLSSTYTVLSVYSLSDAFAGRTLRIHLPQQLFNMHHTFTIKENGNLLVMEMILSDGLYLIVSLPVNCTLDKITEIPENWFVAMNPYDFTVRRPQYVFSISEELTVVFLEDGGLLGLRRRLGENGQLEMAPILFNDSSYLLGLGRLFFSKEKTSQDSNVVSCLLYRERFLITLTQNCRLKVWDLEKQAVVFERHLASEQKNAYRMYETLGQFLSLFEDKLAIFLPFENGLFQLWDLRLDSNGGLLLSPKGIYPCNLASSAIWSLVDMKLTKPLEGVGQDSFVSMVVLWKSNRIMKLQVLNVFEDNMPEHQWLDAKNQSSVDLRAELAFVSDDSVSNKLMALKSSYNSGLFKEAEKVLGENQVMISEDSTQNDEYFLNLESVLKDLKKQHDEPSSLTLYQNGILLVNSLSLYSHSLYKVSTSLESSFYNLSKERNSNDALKRFLETVDGFAATLPTRVLANISTALVEAVTSYFPHQIPLTEVFSQLFSQHLAGTFHIANLKKLLEDLNQFDVTAVLQSYIDNMLQKSEIDHVLVDSVYPDALMNVAIVESAHQALIIQNSFICKIALIFAFMEFDQTTFQSSFQAQLEVLLELHYKQQLWIQLYRLDKNLLASEMFARTSKFGKGHKIRSYAEWSTAESVIFKELYGMSISPNPLFIESFDAFIVSGSRSSQMSNIFLTTIQKIFYIHSNVAHEFMLGLAFFVCGVYDRAFEFLQKHPYPDALPKELPDRLFLPLQQDGHLWRDVVGSFTLPNKHAAYYFNLSKLFSIAKSYDYALRCAKKSIKLSAENNNEEDTQEFKSSQLLQYLNILIVFSDYEEILDVLRCSPDIIPESVKASYYGKLISSHAHKDAFFSTLLNLCAKSEGVYLMTQDYHLIDKIIREDLAAGNWEAYKKVYAFRLLNGQDRSAAEALYDYFIVGGDDDIKRRCLLLISNIMRGFSAEKDRWFIAGGQLITLENLELGLKRLDAY</sequence>
<evidence type="ECO:0000259" key="5">
    <source>
        <dbReference type="Pfam" id="PF22114"/>
    </source>
</evidence>
<dbReference type="Pfam" id="PF23300">
    <property type="entry name" value="HEAT_Nup120"/>
    <property type="match status" value="1"/>
</dbReference>
<dbReference type="GO" id="GO:0034398">
    <property type="term" value="P:telomere tethering at nuclear periphery"/>
    <property type="evidence" value="ECO:0007669"/>
    <property type="project" value="EnsemblFungi"/>
</dbReference>
<dbReference type="GeneID" id="34687452"/>
<dbReference type="GO" id="GO:0006302">
    <property type="term" value="P:double-strand break repair"/>
    <property type="evidence" value="ECO:0007669"/>
    <property type="project" value="EnsemblFungi"/>
</dbReference>
<dbReference type="AlphaFoldDB" id="A0A0C7NC43"/>
<dbReference type="GO" id="GO:0000122">
    <property type="term" value="P:negative regulation of transcription by RNA polymerase II"/>
    <property type="evidence" value="ECO:0007669"/>
    <property type="project" value="EnsemblFungi"/>
</dbReference>
<evidence type="ECO:0000313" key="8">
    <source>
        <dbReference type="Proteomes" id="UP000054304"/>
    </source>
</evidence>
<dbReference type="InterPro" id="IPR021717">
    <property type="entry name" value="Nucleoporin_Nup160"/>
</dbReference>
<dbReference type="GO" id="GO:0042802">
    <property type="term" value="F:identical protein binding"/>
    <property type="evidence" value="ECO:0007669"/>
    <property type="project" value="EnsemblFungi"/>
</dbReference>
<dbReference type="GO" id="GO:0031990">
    <property type="term" value="P:mRNA export from nucleus in response to heat stress"/>
    <property type="evidence" value="ECO:0007669"/>
    <property type="project" value="EnsemblFungi"/>
</dbReference>
<keyword evidence="8" id="KW-1185">Reference proteome</keyword>
<dbReference type="GO" id="GO:0045944">
    <property type="term" value="P:positive regulation of transcription by RNA polymerase II"/>
    <property type="evidence" value="ECO:0007669"/>
    <property type="project" value="EnsemblFungi"/>
</dbReference>
<accession>A0A0C7NC43</accession>
<dbReference type="EMBL" id="LN736368">
    <property type="protein sequence ID" value="CEP63930.1"/>
    <property type="molecule type" value="Genomic_DNA"/>
</dbReference>
<dbReference type="InterPro" id="IPR055090">
    <property type="entry name" value="NUP120_helical_saccharomycetes"/>
</dbReference>
<dbReference type="GO" id="GO:0000781">
    <property type="term" value="C:chromosome, telomeric region"/>
    <property type="evidence" value="ECO:0007669"/>
    <property type="project" value="GOC"/>
</dbReference>
<dbReference type="GO" id="GO:0000973">
    <property type="term" value="P:post-transcriptional tethering of RNA polymerase II gene DNA at nuclear periphery"/>
    <property type="evidence" value="ECO:0007669"/>
    <property type="project" value="EnsemblFungi"/>
</dbReference>
<feature type="domain" description="Nucleoporin Nup120/160 beta-propeller" evidence="4">
    <location>
        <begin position="62"/>
        <end position="381"/>
    </location>
</feature>
<dbReference type="OrthoDB" id="67716at2759"/>
<name>A0A0C7NC43_9SACH</name>
<dbReference type="GO" id="GO:0006606">
    <property type="term" value="P:protein import into nucleus"/>
    <property type="evidence" value="ECO:0007669"/>
    <property type="project" value="EnsemblFungi"/>
</dbReference>
<organism evidence="7 8">
    <name type="scientific">Lachancea lanzarotensis</name>
    <dbReference type="NCBI Taxonomy" id="1245769"/>
    <lineage>
        <taxon>Eukaryota</taxon>
        <taxon>Fungi</taxon>
        <taxon>Dikarya</taxon>
        <taxon>Ascomycota</taxon>
        <taxon>Saccharomycotina</taxon>
        <taxon>Saccharomycetes</taxon>
        <taxon>Saccharomycetales</taxon>
        <taxon>Saccharomycetaceae</taxon>
        <taxon>Lachancea</taxon>
    </lineage>
</organism>
<keyword evidence="3" id="KW-0539">Nucleus</keyword>
<dbReference type="GO" id="GO:0031509">
    <property type="term" value="P:subtelomeric heterochromatin formation"/>
    <property type="evidence" value="ECO:0007669"/>
    <property type="project" value="EnsemblFungi"/>
</dbReference>
<dbReference type="GO" id="GO:0031080">
    <property type="term" value="C:nuclear pore outer ring"/>
    <property type="evidence" value="ECO:0007669"/>
    <property type="project" value="EnsemblFungi"/>
</dbReference>
<comment type="subcellular location">
    <subcellularLocation>
        <location evidence="1">Nucleus</location>
    </subcellularLocation>
</comment>
<dbReference type="InterPro" id="IPR059141">
    <property type="entry name" value="Beta-prop_Nup120_160"/>
</dbReference>
<dbReference type="GO" id="GO:0051664">
    <property type="term" value="P:nuclear pore localization"/>
    <property type="evidence" value="ECO:0007669"/>
    <property type="project" value="EnsemblFungi"/>
</dbReference>
<feature type="domain" description="Nucleoporin nup120-like HEAT repeat" evidence="6">
    <location>
        <begin position="753"/>
        <end position="904"/>
    </location>
</feature>
<feature type="domain" description="Nucleoporin NUP120 helical" evidence="5">
    <location>
        <begin position="504"/>
        <end position="689"/>
    </location>
</feature>
<evidence type="ECO:0000313" key="7">
    <source>
        <dbReference type="EMBL" id="CEP63930.1"/>
    </source>
</evidence>
<keyword evidence="2" id="KW-0813">Transport</keyword>
<evidence type="ECO:0000256" key="1">
    <source>
        <dbReference type="ARBA" id="ARBA00004123"/>
    </source>
</evidence>
<dbReference type="InterPro" id="IPR056548">
    <property type="entry name" value="HEAT_Nup120"/>
</dbReference>
<dbReference type="STRING" id="1245769.A0A0C7NC43"/>
<evidence type="ECO:0000256" key="2">
    <source>
        <dbReference type="ARBA" id="ARBA00022448"/>
    </source>
</evidence>
<dbReference type="HOGENOM" id="CLU_294409_0_0_1"/>
<dbReference type="GO" id="GO:0006611">
    <property type="term" value="P:protein export from nucleus"/>
    <property type="evidence" value="ECO:0007669"/>
    <property type="project" value="EnsemblFungi"/>
</dbReference>
<dbReference type="RefSeq" id="XP_022630142.1">
    <property type="nucleotide sequence ID" value="XM_022770842.1"/>
</dbReference>
<dbReference type="PANTHER" id="PTHR21286">
    <property type="entry name" value="NUCLEAR PORE COMPLEX PROTEIN NUP160"/>
    <property type="match status" value="1"/>
</dbReference>
<protein>
    <submittedName>
        <fullName evidence="7">LALA0S09e05688g1_1</fullName>
    </submittedName>
</protein>
<proteinExistence type="predicted"/>
<dbReference type="PANTHER" id="PTHR21286:SF0">
    <property type="entry name" value="NUCLEAR PORE COMPLEX PROTEIN NUP160"/>
    <property type="match status" value="1"/>
</dbReference>
<evidence type="ECO:0000256" key="3">
    <source>
        <dbReference type="ARBA" id="ARBA00023242"/>
    </source>
</evidence>
<reference evidence="7 8" key="1">
    <citation type="submission" date="2014-12" db="EMBL/GenBank/DDBJ databases">
        <authorList>
            <person name="Neuveglise Cecile"/>
        </authorList>
    </citation>
    <scope>NUCLEOTIDE SEQUENCE [LARGE SCALE GENOMIC DNA]</scope>
    <source>
        <strain evidence="7 8">CBS 12615</strain>
    </source>
</reference>